<dbReference type="InterPro" id="IPR001041">
    <property type="entry name" value="2Fe-2S_ferredoxin-type"/>
</dbReference>
<dbReference type="InterPro" id="IPR039261">
    <property type="entry name" value="FNR_nucleotide-bd"/>
</dbReference>
<dbReference type="SUPFAM" id="SSF54292">
    <property type="entry name" value="2Fe-2S ferredoxin-like"/>
    <property type="match status" value="1"/>
</dbReference>
<dbReference type="PANTHER" id="PTHR47354">
    <property type="entry name" value="NADH OXIDOREDUCTASE HCR"/>
    <property type="match status" value="1"/>
</dbReference>
<dbReference type="GO" id="GO:0046872">
    <property type="term" value="F:metal ion binding"/>
    <property type="evidence" value="ECO:0007669"/>
    <property type="project" value="UniProtKB-KW"/>
</dbReference>
<dbReference type="Gene3D" id="2.40.30.10">
    <property type="entry name" value="Translation factors"/>
    <property type="match status" value="1"/>
</dbReference>
<keyword evidence="10" id="KW-1185">Reference proteome</keyword>
<keyword evidence="9" id="KW-0489">Methyltransferase</keyword>
<evidence type="ECO:0000256" key="5">
    <source>
        <dbReference type="ARBA" id="ARBA00023004"/>
    </source>
</evidence>
<feature type="domain" description="FAD-binding FR-type" evidence="8">
    <location>
        <begin position="43"/>
        <end position="152"/>
    </location>
</feature>
<dbReference type="InterPro" id="IPR036010">
    <property type="entry name" value="2Fe-2S_ferredoxin-like_sf"/>
</dbReference>
<dbReference type="Gene3D" id="3.10.20.30">
    <property type="match status" value="1"/>
</dbReference>
<dbReference type="Gene3D" id="3.40.50.80">
    <property type="entry name" value="Nucleotide-binding domain of ferredoxin-NADP reductase (FNR) module"/>
    <property type="match status" value="1"/>
</dbReference>
<dbReference type="STRING" id="157910.SAMN05445850_7434"/>
<name>A0A1H1KFB0_9BURK</name>
<proteinExistence type="predicted"/>
<dbReference type="AlphaFoldDB" id="A0A1H1KFB0"/>
<dbReference type="InterPro" id="IPR001433">
    <property type="entry name" value="OxRdtase_FAD/NAD-bd"/>
</dbReference>
<keyword evidence="6" id="KW-0411">Iron-sulfur</keyword>
<dbReference type="GO" id="GO:0008168">
    <property type="term" value="F:methyltransferase activity"/>
    <property type="evidence" value="ECO:0007669"/>
    <property type="project" value="UniProtKB-KW"/>
</dbReference>
<dbReference type="EMBL" id="FNKX01000004">
    <property type="protein sequence ID" value="SDR60906.1"/>
    <property type="molecule type" value="Genomic_DNA"/>
</dbReference>
<keyword evidence="2" id="KW-0001">2Fe-2S</keyword>
<dbReference type="PANTHER" id="PTHR47354:SF1">
    <property type="entry name" value="CARNITINE MONOOXYGENASE REDUCTASE SUBUNIT"/>
    <property type="match status" value="1"/>
</dbReference>
<evidence type="ECO:0000259" key="7">
    <source>
        <dbReference type="PROSITE" id="PS51085"/>
    </source>
</evidence>
<protein>
    <submittedName>
        <fullName evidence="9">Vanillate O-demethylase ferredoxin subunit</fullName>
    </submittedName>
</protein>
<dbReference type="InterPro" id="IPR017938">
    <property type="entry name" value="Riboflavin_synthase-like_b-brl"/>
</dbReference>
<dbReference type="SUPFAM" id="SSF52343">
    <property type="entry name" value="Ferredoxin reductase-like, C-terminal NADP-linked domain"/>
    <property type="match status" value="1"/>
</dbReference>
<dbReference type="Pfam" id="PF00175">
    <property type="entry name" value="NAD_binding_1"/>
    <property type="match status" value="1"/>
</dbReference>
<evidence type="ECO:0000259" key="8">
    <source>
        <dbReference type="PROSITE" id="PS51384"/>
    </source>
</evidence>
<dbReference type="GO" id="GO:0032259">
    <property type="term" value="P:methylation"/>
    <property type="evidence" value="ECO:0007669"/>
    <property type="project" value="UniProtKB-KW"/>
</dbReference>
<reference evidence="10" key="1">
    <citation type="submission" date="2016-10" db="EMBL/GenBank/DDBJ databases">
        <authorList>
            <person name="Varghese N."/>
            <person name="Submissions S."/>
        </authorList>
    </citation>
    <scope>NUCLEOTIDE SEQUENCE [LARGE SCALE GENOMIC DNA]</scope>
    <source>
        <strain evidence="10">DUS833</strain>
    </source>
</reference>
<dbReference type="Pfam" id="PF00111">
    <property type="entry name" value="Fer2"/>
    <property type="match status" value="1"/>
</dbReference>
<keyword evidence="4" id="KW-0560">Oxidoreductase</keyword>
<evidence type="ECO:0000313" key="10">
    <source>
        <dbReference type="Proteomes" id="UP000199365"/>
    </source>
</evidence>
<keyword evidence="3" id="KW-0479">Metal-binding</keyword>
<organism evidence="9 10">
    <name type="scientific">Paraburkholderia tuberum</name>
    <dbReference type="NCBI Taxonomy" id="157910"/>
    <lineage>
        <taxon>Bacteria</taxon>
        <taxon>Pseudomonadati</taxon>
        <taxon>Pseudomonadota</taxon>
        <taxon>Betaproteobacteria</taxon>
        <taxon>Burkholderiales</taxon>
        <taxon>Burkholderiaceae</taxon>
        <taxon>Paraburkholderia</taxon>
    </lineage>
</organism>
<dbReference type="InterPro" id="IPR017927">
    <property type="entry name" value="FAD-bd_FR_type"/>
</dbReference>
<evidence type="ECO:0000256" key="2">
    <source>
        <dbReference type="ARBA" id="ARBA00022714"/>
    </source>
</evidence>
<feature type="domain" description="2Fe-2S ferredoxin-type" evidence="7">
    <location>
        <begin position="280"/>
        <end position="367"/>
    </location>
</feature>
<keyword evidence="5" id="KW-0408">Iron</keyword>
<dbReference type="PROSITE" id="PS00197">
    <property type="entry name" value="2FE2S_FER_1"/>
    <property type="match status" value="1"/>
</dbReference>
<keyword evidence="1" id="KW-0285">Flavoprotein</keyword>
<evidence type="ECO:0000256" key="4">
    <source>
        <dbReference type="ARBA" id="ARBA00023002"/>
    </source>
</evidence>
<gene>
    <name evidence="9" type="ORF">SAMN05445850_7434</name>
</gene>
<evidence type="ECO:0000256" key="3">
    <source>
        <dbReference type="ARBA" id="ARBA00022723"/>
    </source>
</evidence>
<dbReference type="PROSITE" id="PS51384">
    <property type="entry name" value="FAD_FR"/>
    <property type="match status" value="1"/>
</dbReference>
<dbReference type="CDD" id="cd06185">
    <property type="entry name" value="PDR_like"/>
    <property type="match status" value="1"/>
</dbReference>
<evidence type="ECO:0000256" key="6">
    <source>
        <dbReference type="ARBA" id="ARBA00023014"/>
    </source>
</evidence>
<dbReference type="InterPro" id="IPR006058">
    <property type="entry name" value="2Fe2S_fd_BS"/>
</dbReference>
<dbReference type="PRINTS" id="PR00409">
    <property type="entry name" value="PHDIOXRDTASE"/>
</dbReference>
<dbReference type="Proteomes" id="UP000199365">
    <property type="component" value="Unassembled WGS sequence"/>
</dbReference>
<dbReference type="GO" id="GO:0016491">
    <property type="term" value="F:oxidoreductase activity"/>
    <property type="evidence" value="ECO:0007669"/>
    <property type="project" value="UniProtKB-KW"/>
</dbReference>
<dbReference type="SUPFAM" id="SSF63380">
    <property type="entry name" value="Riboflavin synthase domain-like"/>
    <property type="match status" value="1"/>
</dbReference>
<dbReference type="GO" id="GO:0051537">
    <property type="term" value="F:2 iron, 2 sulfur cluster binding"/>
    <property type="evidence" value="ECO:0007669"/>
    <property type="project" value="UniProtKB-KW"/>
</dbReference>
<dbReference type="InterPro" id="IPR050415">
    <property type="entry name" value="MRET"/>
</dbReference>
<keyword evidence="9" id="KW-0808">Transferase</keyword>
<dbReference type="InterPro" id="IPR012675">
    <property type="entry name" value="Beta-grasp_dom_sf"/>
</dbReference>
<evidence type="ECO:0000313" key="9">
    <source>
        <dbReference type="EMBL" id="SDR60906.1"/>
    </source>
</evidence>
<sequence>MDPNCGKMPARVNPTGLVWIPKLECIHSQTNPDRRIPGAAVANRNIEVVVAGIRQLTPRIREYELRTEDGTPLPRYEPGAHIEVHTVSTESGPIIRHYSLIGGVELEVDHADTYRIAVQREDRRRGSAHIHDTFEVGTRLEVSWPKNNFPLDRREAKTLLIAGGIGITPIYAMLRSVVRRAKPFDLIYSGRSPESMAYLNEAKKLGKDRVLVHLSGDEGNSHLDFKAILSSQPDGTNAYACGPSAMIEAVYRAAKEVGWDQSRVRSELFSSAPSALDKPFDVELRRTGRTIHVGRDTTILDAITAANIPVLSDCRRGECGLCPLKVLESDGEVQHRDRYLDAEQKEVGKEICICVSRTTGSRLVLDA</sequence>
<evidence type="ECO:0000256" key="1">
    <source>
        <dbReference type="ARBA" id="ARBA00022630"/>
    </source>
</evidence>
<accession>A0A1H1KFB0</accession>
<dbReference type="CDD" id="cd00207">
    <property type="entry name" value="fer2"/>
    <property type="match status" value="1"/>
</dbReference>
<dbReference type="PROSITE" id="PS51085">
    <property type="entry name" value="2FE2S_FER_2"/>
    <property type="match status" value="1"/>
</dbReference>